<dbReference type="EMBL" id="JBDLOU010000073">
    <property type="protein sequence ID" value="MEX3741647.1"/>
    <property type="molecule type" value="Genomic_DNA"/>
</dbReference>
<proteinExistence type="predicted"/>
<protein>
    <recommendedName>
        <fullName evidence="3">NrdH-redoxin</fullName>
    </recommendedName>
</protein>
<organism evidence="1 2">
    <name type="scientific">Mycolicibacterium porcinum</name>
    <dbReference type="NCBI Taxonomy" id="39693"/>
    <lineage>
        <taxon>Bacteria</taxon>
        <taxon>Bacillati</taxon>
        <taxon>Actinomycetota</taxon>
        <taxon>Actinomycetes</taxon>
        <taxon>Mycobacteriales</taxon>
        <taxon>Mycobacteriaceae</taxon>
        <taxon>Mycolicibacterium</taxon>
    </lineage>
</organism>
<accession>A0ABV3VJS8</accession>
<dbReference type="RefSeq" id="WP_368574028.1">
    <property type="nucleotide sequence ID" value="NZ_JBDLOU010000073.1"/>
</dbReference>
<sequence>MMQGTTVCVYDDADSVWSSVGVREVLRNSNIPVEVTDVDRLLYPRVMREVLEDRGTPTLPLLLSVTEERVIRDRYFALLDKRGLTV</sequence>
<name>A0ABV3VJS8_9MYCO</name>
<evidence type="ECO:0000313" key="2">
    <source>
        <dbReference type="Proteomes" id="UP001558474"/>
    </source>
</evidence>
<evidence type="ECO:0000313" key="1">
    <source>
        <dbReference type="EMBL" id="MEX3741647.1"/>
    </source>
</evidence>
<reference evidence="1 2" key="1">
    <citation type="submission" date="2024-04" db="EMBL/GenBank/DDBJ databases">
        <title>Genomic Markers of Mycobacteria.</title>
        <authorList>
            <person name="Soliman M.S."/>
            <person name="Elkholy A."/>
            <person name="Soliman N.S."/>
            <person name="Abbas A."/>
            <person name="Khayrat S."/>
            <person name="Shawky S."/>
        </authorList>
    </citation>
    <scope>NUCLEOTIDE SEQUENCE [LARGE SCALE GENOMIC DNA]</scope>
    <source>
        <strain evidence="1 2">Egy-CU-AM5</strain>
    </source>
</reference>
<gene>
    <name evidence="1" type="ORF">ABFW12_25790</name>
</gene>
<keyword evidence="2" id="KW-1185">Reference proteome</keyword>
<comment type="caution">
    <text evidence="1">The sequence shown here is derived from an EMBL/GenBank/DDBJ whole genome shotgun (WGS) entry which is preliminary data.</text>
</comment>
<dbReference type="Proteomes" id="UP001558474">
    <property type="component" value="Unassembled WGS sequence"/>
</dbReference>
<evidence type="ECO:0008006" key="3">
    <source>
        <dbReference type="Google" id="ProtNLM"/>
    </source>
</evidence>